<protein>
    <submittedName>
        <fullName evidence="1">Uncharacterized protein</fullName>
    </submittedName>
</protein>
<dbReference type="AlphaFoldDB" id="A0A2I0HKI2"/>
<evidence type="ECO:0000313" key="2">
    <source>
        <dbReference type="Proteomes" id="UP000233551"/>
    </source>
</evidence>
<name>A0A2I0HKI2_PUNGR</name>
<accession>A0A2I0HKI2</accession>
<comment type="caution">
    <text evidence="1">The sequence shown here is derived from an EMBL/GenBank/DDBJ whole genome shotgun (WGS) entry which is preliminary data.</text>
</comment>
<sequence length="96" mass="10862">MTRSQERARQSWGRRRRRDVEVAGLSWGRGLAVEVRSSSSEVEVRSSSSEVGERARWSRAQEGCGRRVEVTRVRLSSSKCCHTEGKKVEAKRIQGS</sequence>
<dbReference type="EMBL" id="PGOL01007975">
    <property type="protein sequence ID" value="PKI32171.1"/>
    <property type="molecule type" value="Genomic_DNA"/>
</dbReference>
<proteinExistence type="predicted"/>
<keyword evidence="2" id="KW-1185">Reference proteome</keyword>
<gene>
    <name evidence="1" type="ORF">CRG98_047438</name>
</gene>
<dbReference type="Proteomes" id="UP000233551">
    <property type="component" value="Unassembled WGS sequence"/>
</dbReference>
<organism evidence="1 2">
    <name type="scientific">Punica granatum</name>
    <name type="common">Pomegranate</name>
    <dbReference type="NCBI Taxonomy" id="22663"/>
    <lineage>
        <taxon>Eukaryota</taxon>
        <taxon>Viridiplantae</taxon>
        <taxon>Streptophyta</taxon>
        <taxon>Embryophyta</taxon>
        <taxon>Tracheophyta</taxon>
        <taxon>Spermatophyta</taxon>
        <taxon>Magnoliopsida</taxon>
        <taxon>eudicotyledons</taxon>
        <taxon>Gunneridae</taxon>
        <taxon>Pentapetalae</taxon>
        <taxon>rosids</taxon>
        <taxon>malvids</taxon>
        <taxon>Myrtales</taxon>
        <taxon>Lythraceae</taxon>
        <taxon>Punica</taxon>
    </lineage>
</organism>
<evidence type="ECO:0000313" key="1">
    <source>
        <dbReference type="EMBL" id="PKI32171.1"/>
    </source>
</evidence>
<reference evidence="1 2" key="1">
    <citation type="submission" date="2017-11" db="EMBL/GenBank/DDBJ databases">
        <title>De-novo sequencing of pomegranate (Punica granatum L.) genome.</title>
        <authorList>
            <person name="Akparov Z."/>
            <person name="Amiraslanov A."/>
            <person name="Hajiyeva S."/>
            <person name="Abbasov M."/>
            <person name="Kaur K."/>
            <person name="Hamwieh A."/>
            <person name="Solovyev V."/>
            <person name="Salamov A."/>
            <person name="Braich B."/>
            <person name="Kosarev P."/>
            <person name="Mahmoud A."/>
            <person name="Hajiyev E."/>
            <person name="Babayeva S."/>
            <person name="Izzatullayeva V."/>
            <person name="Mammadov A."/>
            <person name="Mammadov A."/>
            <person name="Sharifova S."/>
            <person name="Ojaghi J."/>
            <person name="Eynullazada K."/>
            <person name="Bayramov B."/>
            <person name="Abdulazimova A."/>
            <person name="Shahmuradov I."/>
        </authorList>
    </citation>
    <scope>NUCLEOTIDE SEQUENCE [LARGE SCALE GENOMIC DNA]</scope>
    <source>
        <strain evidence="2">cv. AG2017</strain>
        <tissue evidence="1">Leaf</tissue>
    </source>
</reference>